<evidence type="ECO:0000313" key="8">
    <source>
        <dbReference type="Proteomes" id="UP000216020"/>
    </source>
</evidence>
<keyword evidence="7" id="KW-0032">Aminotransferase</keyword>
<dbReference type="GO" id="GO:0030170">
    <property type="term" value="F:pyridoxal phosphate binding"/>
    <property type="evidence" value="ECO:0007669"/>
    <property type="project" value="InterPro"/>
</dbReference>
<gene>
    <name evidence="7" type="ORF">CAL29_19100</name>
</gene>
<accession>A0A261RYL6</accession>
<dbReference type="CDD" id="cd07377">
    <property type="entry name" value="WHTH_GntR"/>
    <property type="match status" value="1"/>
</dbReference>
<evidence type="ECO:0000259" key="6">
    <source>
        <dbReference type="PROSITE" id="PS50949"/>
    </source>
</evidence>
<dbReference type="Proteomes" id="UP000216020">
    <property type="component" value="Unassembled WGS sequence"/>
</dbReference>
<dbReference type="EMBL" id="NEVM01000005">
    <property type="protein sequence ID" value="OZI30169.1"/>
    <property type="molecule type" value="Genomic_DNA"/>
</dbReference>
<dbReference type="CDD" id="cd00609">
    <property type="entry name" value="AAT_like"/>
    <property type="match status" value="1"/>
</dbReference>
<evidence type="ECO:0000256" key="2">
    <source>
        <dbReference type="ARBA" id="ARBA00022898"/>
    </source>
</evidence>
<organism evidence="7 8">
    <name type="scientific">Bordetella genomosp. 10</name>
    <dbReference type="NCBI Taxonomy" id="1416804"/>
    <lineage>
        <taxon>Bacteria</taxon>
        <taxon>Pseudomonadati</taxon>
        <taxon>Pseudomonadota</taxon>
        <taxon>Betaproteobacteria</taxon>
        <taxon>Burkholderiales</taxon>
        <taxon>Alcaligenaceae</taxon>
        <taxon>Bordetella</taxon>
    </lineage>
</organism>
<dbReference type="InterPro" id="IPR000524">
    <property type="entry name" value="Tscrpt_reg_HTH_GntR"/>
</dbReference>
<dbReference type="InterPro" id="IPR036388">
    <property type="entry name" value="WH-like_DNA-bd_sf"/>
</dbReference>
<dbReference type="InterPro" id="IPR036390">
    <property type="entry name" value="WH_DNA-bd_sf"/>
</dbReference>
<dbReference type="Pfam" id="PF00392">
    <property type="entry name" value="GntR"/>
    <property type="match status" value="1"/>
</dbReference>
<evidence type="ECO:0000313" key="7">
    <source>
        <dbReference type="EMBL" id="OZI30169.1"/>
    </source>
</evidence>
<dbReference type="Gene3D" id="3.40.640.10">
    <property type="entry name" value="Type I PLP-dependent aspartate aminotransferase-like (Major domain)"/>
    <property type="match status" value="1"/>
</dbReference>
<evidence type="ECO:0000256" key="5">
    <source>
        <dbReference type="ARBA" id="ARBA00023163"/>
    </source>
</evidence>
<dbReference type="InterPro" id="IPR051446">
    <property type="entry name" value="HTH_trans_reg/aminotransferase"/>
</dbReference>
<dbReference type="PANTHER" id="PTHR46577:SF2">
    <property type="entry name" value="TRANSCRIPTIONAL REGULATORY PROTEIN"/>
    <property type="match status" value="1"/>
</dbReference>
<dbReference type="SMART" id="SM00345">
    <property type="entry name" value="HTH_GNTR"/>
    <property type="match status" value="1"/>
</dbReference>
<dbReference type="GO" id="GO:0003700">
    <property type="term" value="F:DNA-binding transcription factor activity"/>
    <property type="evidence" value="ECO:0007669"/>
    <property type="project" value="InterPro"/>
</dbReference>
<dbReference type="InterPro" id="IPR015421">
    <property type="entry name" value="PyrdxlP-dep_Trfase_major"/>
</dbReference>
<keyword evidence="8" id="KW-1185">Reference proteome</keyword>
<dbReference type="OrthoDB" id="9804020at2"/>
<dbReference type="SUPFAM" id="SSF53383">
    <property type="entry name" value="PLP-dependent transferases"/>
    <property type="match status" value="1"/>
</dbReference>
<dbReference type="GO" id="GO:0003677">
    <property type="term" value="F:DNA binding"/>
    <property type="evidence" value="ECO:0007669"/>
    <property type="project" value="UniProtKB-KW"/>
</dbReference>
<name>A0A261RYL6_9BORD</name>
<keyword evidence="5" id="KW-0804">Transcription</keyword>
<keyword evidence="7" id="KW-0808">Transferase</keyword>
<dbReference type="SUPFAM" id="SSF46785">
    <property type="entry name" value="Winged helix' DNA-binding domain"/>
    <property type="match status" value="1"/>
</dbReference>
<sequence length="477" mass="52281">MEPLYQRLADHYRQAIRSGVLAPTARMPSVRNLVKLHQVSLSTALQACRRLEDDGLIEARPRSGYFVVKRKRATLPPIDEPETGKILDPASYVGIHDRVSDFIAKCEIHPTKFNFATAVATPDAYPTEALKQSMLRMVRRHPQLLTSSVPHGGHPCLQAALARRALDSGVNAAPDDILVTHGCIEALNLALRAVASPGDTIAVESPAYFGLLQILESLGMRALEIPTSPHTGISIEALDLAFQTHAGIKAVVAVPNLHNPLGSIMSDADKARLVALCEQQRVPLIEDDTYGALADGDERLRAAKAWDREGNVIYCASLHKTLAPGSRLGWLIGGRWKARIAMMKFVQSRPNEPLMQLAVADVLGAKAYDRHLVRLRGRLKAQRERMAQAIADYFPPGTRLSMPRGGMLLWVEMPDGRSSRQVFETALPLGIRVAPGRMFSNSDRYEHFLRVSCGADFTADVDAAVRMLGRIVAGKLP</sequence>
<keyword evidence="4" id="KW-0238">DNA-binding</keyword>
<dbReference type="InterPro" id="IPR015422">
    <property type="entry name" value="PyrdxlP-dep_Trfase_small"/>
</dbReference>
<comment type="similarity">
    <text evidence="1">In the C-terminal section; belongs to the class-I pyridoxal-phosphate-dependent aminotransferase family.</text>
</comment>
<dbReference type="Gene3D" id="3.90.1150.10">
    <property type="entry name" value="Aspartate Aminotransferase, domain 1"/>
    <property type="match status" value="1"/>
</dbReference>
<dbReference type="GO" id="GO:0008483">
    <property type="term" value="F:transaminase activity"/>
    <property type="evidence" value="ECO:0007669"/>
    <property type="project" value="UniProtKB-KW"/>
</dbReference>
<dbReference type="PROSITE" id="PS50949">
    <property type="entry name" value="HTH_GNTR"/>
    <property type="match status" value="1"/>
</dbReference>
<protein>
    <submittedName>
        <fullName evidence="7">2-aminoadipate aminotransferase</fullName>
    </submittedName>
</protein>
<keyword evidence="2" id="KW-0663">Pyridoxal phosphate</keyword>
<evidence type="ECO:0000256" key="4">
    <source>
        <dbReference type="ARBA" id="ARBA00023125"/>
    </source>
</evidence>
<dbReference type="InterPro" id="IPR015424">
    <property type="entry name" value="PyrdxlP-dep_Trfase"/>
</dbReference>
<comment type="caution">
    <text evidence="7">The sequence shown here is derived from an EMBL/GenBank/DDBJ whole genome shotgun (WGS) entry which is preliminary data.</text>
</comment>
<dbReference type="Pfam" id="PF00155">
    <property type="entry name" value="Aminotran_1_2"/>
    <property type="match status" value="1"/>
</dbReference>
<dbReference type="InterPro" id="IPR004839">
    <property type="entry name" value="Aminotransferase_I/II_large"/>
</dbReference>
<keyword evidence="3" id="KW-0805">Transcription regulation</keyword>
<dbReference type="RefSeq" id="WP_094854606.1">
    <property type="nucleotide sequence ID" value="NZ_NEVM01000005.1"/>
</dbReference>
<evidence type="ECO:0000256" key="3">
    <source>
        <dbReference type="ARBA" id="ARBA00023015"/>
    </source>
</evidence>
<evidence type="ECO:0000256" key="1">
    <source>
        <dbReference type="ARBA" id="ARBA00005384"/>
    </source>
</evidence>
<dbReference type="PANTHER" id="PTHR46577">
    <property type="entry name" value="HTH-TYPE TRANSCRIPTIONAL REGULATORY PROTEIN GABR"/>
    <property type="match status" value="1"/>
</dbReference>
<proteinExistence type="inferred from homology"/>
<dbReference type="Gene3D" id="1.10.10.10">
    <property type="entry name" value="Winged helix-like DNA-binding domain superfamily/Winged helix DNA-binding domain"/>
    <property type="match status" value="1"/>
</dbReference>
<reference evidence="8" key="1">
    <citation type="submission" date="2017-05" db="EMBL/GenBank/DDBJ databases">
        <title>Complete and WGS of Bordetella genogroups.</title>
        <authorList>
            <person name="Spilker T."/>
            <person name="Lipuma J."/>
        </authorList>
    </citation>
    <scope>NUCLEOTIDE SEQUENCE [LARGE SCALE GENOMIC DNA]</scope>
    <source>
        <strain evidence="8">AU16122</strain>
    </source>
</reference>
<dbReference type="AlphaFoldDB" id="A0A261RYL6"/>
<feature type="domain" description="HTH gntR-type" evidence="6">
    <location>
        <begin position="2"/>
        <end position="70"/>
    </location>
</feature>